<organism evidence="2 3">
    <name type="scientific">Flavobacterium helocola</name>
    <dbReference type="NCBI Taxonomy" id="3139139"/>
    <lineage>
        <taxon>Bacteria</taxon>
        <taxon>Pseudomonadati</taxon>
        <taxon>Bacteroidota</taxon>
        <taxon>Flavobacteriia</taxon>
        <taxon>Flavobacteriales</taxon>
        <taxon>Flavobacteriaceae</taxon>
        <taxon>Flavobacterium</taxon>
    </lineage>
</organism>
<comment type="caution">
    <text evidence="2">The sequence shown here is derived from an EMBL/GenBank/DDBJ whole genome shotgun (WGS) entry which is preliminary data.</text>
</comment>
<dbReference type="NCBIfam" id="TIGR04131">
    <property type="entry name" value="Bac_Flav_CTERM"/>
    <property type="match status" value="1"/>
</dbReference>
<dbReference type="SUPFAM" id="SSF74853">
    <property type="entry name" value="Lamin A/C globular tail domain"/>
    <property type="match status" value="1"/>
</dbReference>
<evidence type="ECO:0000313" key="3">
    <source>
        <dbReference type="Proteomes" id="UP001393056"/>
    </source>
</evidence>
<sequence length="817" mass="82574">MNFIKKILFIIIVFSSCSSFSQVLINEIMFMPGSNYSTLGGDNTNSTLQSMYNTVATGHEWIELYNSDPCNAVDLSCYILGSNTTASNQAAFALPAGTVIPPLGFLVIGGANAPNVDINLSTLVGTSRHIGTSRWHLENGCGYILLASPTGVVLDAVYWSQNDLNDLTAGTSCGGSFDNILNVPSICNASLTTLPQARDIAGIEYAGNFGQTAQGPSVIGKTIRRATDGSTTWGLSLTGGTPKACNGTCAVNYSVPIPTIVSVAATCSAAGTSTISNYNATATYTFSPATAGITVNASGLISGMTVGTSYTVIATIGGCTSAASASFSNAAQLSALAVPTIDSDAATCSAAGTSTISNYNATATYTFSPATAGITVNASGLISGMTVGTSYTVTATIGGCTSAASTSFSNAAQLSAPAVPTIVSVAATCSAAGTSTISNYNATATYTFSPATAGITVNASGLISGMTVGTSYSVTATIGGCTSAASTSFSNAAQLSAPTVPTIVSVAATCSAAGTSTISNYSASATYTFSPATAGITVNASGLITGMTVGTSYTVTATIGGCISSVSTSFSNGAINTPAIATASVTVQPTCPVPTGTIVVTAPLGGTLEYSINNGVTYQSSTTFSGLTPNTTYTIIVRDSSTGCTSSASSPLVVDSVPPSPIVSTVSGCNGAVFEITASVDSGTATYEWYDSSSNLIGTTATIVIPASGTYEVRATVNSCTTIEFVTVDKSPCVIPKGVSPNNDGLNDTWNLSGLNAKKVQIFNRYGVEVYSKSDYTNEWEGKTNSGDELPDGTYYYVVSLPSGEVKTGWVYINKEN</sequence>
<dbReference type="InterPro" id="IPR026341">
    <property type="entry name" value="T9SS_type_B"/>
</dbReference>
<dbReference type="PROSITE" id="PS51841">
    <property type="entry name" value="LTD"/>
    <property type="match status" value="1"/>
</dbReference>
<dbReference type="Pfam" id="PF13585">
    <property type="entry name" value="CHU_C"/>
    <property type="match status" value="1"/>
</dbReference>
<dbReference type="PROSITE" id="PS51257">
    <property type="entry name" value="PROKAR_LIPOPROTEIN"/>
    <property type="match status" value="1"/>
</dbReference>
<keyword evidence="3" id="KW-1185">Reference proteome</keyword>
<gene>
    <name evidence="2" type="ORF">AAEO58_09425</name>
</gene>
<name>A0ABU9I762_9FLAO</name>
<proteinExistence type="predicted"/>
<feature type="domain" description="LTD" evidence="1">
    <location>
        <begin position="18"/>
        <end position="163"/>
    </location>
</feature>
<protein>
    <submittedName>
        <fullName evidence="2">Gliding motility-associated C-terminal domain-containing protein</fullName>
    </submittedName>
</protein>
<dbReference type="Gene3D" id="2.60.40.1260">
    <property type="entry name" value="Lamin Tail domain"/>
    <property type="match status" value="1"/>
</dbReference>
<dbReference type="Proteomes" id="UP001393056">
    <property type="component" value="Unassembled WGS sequence"/>
</dbReference>
<dbReference type="EMBL" id="JBBYHT010000004">
    <property type="protein sequence ID" value="MEL1248264.1"/>
    <property type="molecule type" value="Genomic_DNA"/>
</dbReference>
<dbReference type="InterPro" id="IPR036415">
    <property type="entry name" value="Lamin_tail_dom_sf"/>
</dbReference>
<dbReference type="RefSeq" id="WP_341683180.1">
    <property type="nucleotide sequence ID" value="NZ_JBBYHT010000004.1"/>
</dbReference>
<reference evidence="2 3" key="1">
    <citation type="submission" date="2024-04" db="EMBL/GenBank/DDBJ databases">
        <title>Flavobacterium sp. DGU41 16S ribosomal RNA gene Genome sequencing and assembly.</title>
        <authorList>
            <person name="Park S."/>
        </authorList>
    </citation>
    <scope>NUCLEOTIDE SEQUENCE [LARGE SCALE GENOMIC DNA]</scope>
    <source>
        <strain evidence="2 3">DGU41</strain>
    </source>
</reference>
<accession>A0ABU9I762</accession>
<dbReference type="InterPro" id="IPR001322">
    <property type="entry name" value="Lamin_tail_dom"/>
</dbReference>
<evidence type="ECO:0000313" key="2">
    <source>
        <dbReference type="EMBL" id="MEL1248264.1"/>
    </source>
</evidence>
<evidence type="ECO:0000259" key="1">
    <source>
        <dbReference type="PROSITE" id="PS51841"/>
    </source>
</evidence>